<evidence type="ECO:0000313" key="4">
    <source>
        <dbReference type="EMBL" id="KAF7352131.1"/>
    </source>
</evidence>
<name>A0A8H6Y555_9AGAR</name>
<feature type="chain" id="PRO_5034138516" evidence="3">
    <location>
        <begin position="19"/>
        <end position="358"/>
    </location>
</feature>
<keyword evidence="2" id="KW-0472">Membrane</keyword>
<evidence type="ECO:0000313" key="5">
    <source>
        <dbReference type="Proteomes" id="UP000620124"/>
    </source>
</evidence>
<accession>A0A8H6Y555</accession>
<comment type="caution">
    <text evidence="4">The sequence shown here is derived from an EMBL/GenBank/DDBJ whole genome shotgun (WGS) entry which is preliminary data.</text>
</comment>
<dbReference type="EMBL" id="JACAZI010000009">
    <property type="protein sequence ID" value="KAF7352131.1"/>
    <property type="molecule type" value="Genomic_DNA"/>
</dbReference>
<keyword evidence="3" id="KW-0732">Signal</keyword>
<keyword evidence="5" id="KW-1185">Reference proteome</keyword>
<dbReference type="OrthoDB" id="3227921at2759"/>
<feature type="region of interest" description="Disordered" evidence="1">
    <location>
        <begin position="318"/>
        <end position="358"/>
    </location>
</feature>
<gene>
    <name evidence="4" type="ORF">MVEN_01176200</name>
</gene>
<feature type="compositionally biased region" description="Basic and acidic residues" evidence="1">
    <location>
        <begin position="340"/>
        <end position="358"/>
    </location>
</feature>
<evidence type="ECO:0000256" key="2">
    <source>
        <dbReference type="SAM" id="Phobius"/>
    </source>
</evidence>
<protein>
    <submittedName>
        <fullName evidence="4">Short-chain dehydrogenase/reductase family protein</fullName>
    </submittedName>
</protein>
<proteinExistence type="predicted"/>
<evidence type="ECO:0000256" key="1">
    <source>
        <dbReference type="SAM" id="MobiDB-lite"/>
    </source>
</evidence>
<sequence length="358" mass="39401">MLRTALLGVICLTVPAFGVYTALLEPIQSETMTRKIKVSHSWRKDVNRWIGPAENITIIFSLPPPPASTNITMERCGNLVLLRPSEIVVFSSSGTRRDSYGTTSTIVCPFDWPTYPSPDDVVITANFSDATRILSVKPGQGAEADVDEYTEPIPLSYGETAVFTKLTRFSWIHNVYNTLLVQTDPFPPNNGSDMVSLRLRLRDDFPGASKMVQDYTDVSVLSGLAALGGLWTFTNGVFALLFGANLLYFLFGKRPLSALGIVHVFQRTTLIRNWHEDFPALYSEGGSPGSDSAGVVAFIRERLIDVKVPAGTPDTQDVSLETLYRPVDDMPSDYNTSRGHSTDGEAPQERDVSPETLK</sequence>
<feature type="transmembrane region" description="Helical" evidence="2">
    <location>
        <begin position="230"/>
        <end position="251"/>
    </location>
</feature>
<dbReference type="Proteomes" id="UP000620124">
    <property type="component" value="Unassembled WGS sequence"/>
</dbReference>
<dbReference type="AlphaFoldDB" id="A0A8H6Y555"/>
<keyword evidence="2" id="KW-0812">Transmembrane</keyword>
<evidence type="ECO:0000256" key="3">
    <source>
        <dbReference type="SAM" id="SignalP"/>
    </source>
</evidence>
<organism evidence="4 5">
    <name type="scientific">Mycena venus</name>
    <dbReference type="NCBI Taxonomy" id="2733690"/>
    <lineage>
        <taxon>Eukaryota</taxon>
        <taxon>Fungi</taxon>
        <taxon>Dikarya</taxon>
        <taxon>Basidiomycota</taxon>
        <taxon>Agaricomycotina</taxon>
        <taxon>Agaricomycetes</taxon>
        <taxon>Agaricomycetidae</taxon>
        <taxon>Agaricales</taxon>
        <taxon>Marasmiineae</taxon>
        <taxon>Mycenaceae</taxon>
        <taxon>Mycena</taxon>
    </lineage>
</organism>
<reference evidence="4" key="1">
    <citation type="submission" date="2020-05" db="EMBL/GenBank/DDBJ databases">
        <title>Mycena genomes resolve the evolution of fungal bioluminescence.</title>
        <authorList>
            <person name="Tsai I.J."/>
        </authorList>
    </citation>
    <scope>NUCLEOTIDE SEQUENCE</scope>
    <source>
        <strain evidence="4">CCC161011</strain>
    </source>
</reference>
<feature type="signal peptide" evidence="3">
    <location>
        <begin position="1"/>
        <end position="18"/>
    </location>
</feature>
<keyword evidence="2" id="KW-1133">Transmembrane helix</keyword>